<comment type="similarity">
    <text evidence="2">Belongs to the metallo-dependent hydrolases superfamily. ACMSD family.</text>
</comment>
<dbReference type="Pfam" id="PF04909">
    <property type="entry name" value="Amidohydro_2"/>
    <property type="match status" value="1"/>
</dbReference>
<evidence type="ECO:0000313" key="13">
    <source>
        <dbReference type="Proteomes" id="UP000887566"/>
    </source>
</evidence>
<dbReference type="SUPFAM" id="SSF51556">
    <property type="entry name" value="Metallo-dependent hydrolases"/>
    <property type="match status" value="1"/>
</dbReference>
<dbReference type="EC" id="4.1.1.45" evidence="4 11"/>
<evidence type="ECO:0000256" key="7">
    <source>
        <dbReference type="ARBA" id="ARBA00022793"/>
    </source>
</evidence>
<dbReference type="Proteomes" id="UP000887566">
    <property type="component" value="Unplaced"/>
</dbReference>
<evidence type="ECO:0000256" key="8">
    <source>
        <dbReference type="ARBA" id="ARBA00022833"/>
    </source>
</evidence>
<keyword evidence="13" id="KW-1185">Reference proteome</keyword>
<comment type="pathway">
    <text evidence="1 11">Secondary metabolite metabolism; quinolate metabolism.</text>
</comment>
<evidence type="ECO:0000256" key="5">
    <source>
        <dbReference type="ARBA" id="ARBA00021214"/>
    </source>
</evidence>
<dbReference type="GO" id="GO:0019748">
    <property type="term" value="P:secondary metabolic process"/>
    <property type="evidence" value="ECO:0007669"/>
    <property type="project" value="TreeGrafter"/>
</dbReference>
<evidence type="ECO:0000259" key="12">
    <source>
        <dbReference type="Pfam" id="PF04909"/>
    </source>
</evidence>
<feature type="domain" description="Amidohydrolase-related" evidence="12">
    <location>
        <begin position="2"/>
        <end position="175"/>
    </location>
</feature>
<keyword evidence="9 11" id="KW-0456">Lyase</keyword>
<evidence type="ECO:0000256" key="10">
    <source>
        <dbReference type="ARBA" id="ARBA00031120"/>
    </source>
</evidence>
<sequence length="179" mass="19750">MKRCSTELGMRAFDIGSHVNAWNLDSPELTPVYKAAEDLDACLFVHPWDMPSWDGRTAKYWMPWLVGMPSETALAVCTLLMGGVLLRHPRLRVCFAHGAGAYPFIHGRVAHGHAVRPDLCAMDCAQSPADFNHRIYADSLVHDPEALKLLLSVVGQDNVVLGTDYPFPLGELQPGKVVE</sequence>
<evidence type="ECO:0000256" key="4">
    <source>
        <dbReference type="ARBA" id="ARBA00012365"/>
    </source>
</evidence>
<proteinExistence type="inferred from homology"/>
<evidence type="ECO:0000313" key="14">
    <source>
        <dbReference type="WBParaSite" id="PSAMB.scaffold14719size1801.g36201.t1"/>
    </source>
</evidence>
<comment type="subunit">
    <text evidence="3 11">Monomer.</text>
</comment>
<evidence type="ECO:0000256" key="11">
    <source>
        <dbReference type="RuleBase" id="RU366045"/>
    </source>
</evidence>
<evidence type="ECO:0000256" key="3">
    <source>
        <dbReference type="ARBA" id="ARBA00011245"/>
    </source>
</evidence>
<keyword evidence="7 11" id="KW-0210">Decarboxylase</keyword>
<keyword evidence="6" id="KW-0479">Metal-binding</keyword>
<dbReference type="GO" id="GO:0016787">
    <property type="term" value="F:hydrolase activity"/>
    <property type="evidence" value="ECO:0007669"/>
    <property type="project" value="InterPro"/>
</dbReference>
<dbReference type="Gene3D" id="3.20.20.140">
    <property type="entry name" value="Metal-dependent hydrolases"/>
    <property type="match status" value="1"/>
</dbReference>
<dbReference type="AlphaFoldDB" id="A0A914V2J4"/>
<evidence type="ECO:0000256" key="9">
    <source>
        <dbReference type="ARBA" id="ARBA00023239"/>
    </source>
</evidence>
<name>A0A914V2J4_9BILA</name>
<dbReference type="PANTHER" id="PTHR21240">
    <property type="entry name" value="2-AMINO-3-CARBOXYLMUCONATE-6-SEMIALDEHYDE DECARBOXYLASE"/>
    <property type="match status" value="1"/>
</dbReference>
<evidence type="ECO:0000256" key="1">
    <source>
        <dbReference type="ARBA" id="ARBA00005079"/>
    </source>
</evidence>
<evidence type="ECO:0000256" key="6">
    <source>
        <dbReference type="ARBA" id="ARBA00022723"/>
    </source>
</evidence>
<comment type="function">
    <text evidence="11">Converts alpha-amino-beta-carboxymuconate-epsilon-semialdehyde (ACMS) to alpha-aminomuconate semialdehyde (AMS).</text>
</comment>
<comment type="catalytic activity">
    <reaction evidence="11">
        <text>2-amino-3-carboxymuconate 6-semialdehyde + H(+) = 2-aminomuconate 6-semialdehyde + CO2</text>
        <dbReference type="Rhea" id="RHEA:16557"/>
        <dbReference type="ChEBI" id="CHEBI:15378"/>
        <dbReference type="ChEBI" id="CHEBI:16526"/>
        <dbReference type="ChEBI" id="CHEBI:77634"/>
        <dbReference type="ChEBI" id="CHEBI:77803"/>
        <dbReference type="EC" id="4.1.1.45"/>
    </reaction>
</comment>
<dbReference type="PANTHER" id="PTHR21240:SF27">
    <property type="entry name" value="2-AMINO-3-CARBOXYMUCONATE-6-SEMIALDEHYDE DECARBOXYLASE"/>
    <property type="match status" value="1"/>
</dbReference>
<dbReference type="GO" id="GO:0005829">
    <property type="term" value="C:cytosol"/>
    <property type="evidence" value="ECO:0007669"/>
    <property type="project" value="UniProtKB-UniRule"/>
</dbReference>
<keyword evidence="8" id="KW-0862">Zinc</keyword>
<reference evidence="14" key="1">
    <citation type="submission" date="2022-11" db="UniProtKB">
        <authorList>
            <consortium name="WormBaseParasite"/>
        </authorList>
    </citation>
    <scope>IDENTIFICATION</scope>
</reference>
<dbReference type="InterPro" id="IPR006680">
    <property type="entry name" value="Amidohydro-rel"/>
</dbReference>
<dbReference type="GO" id="GO:0001760">
    <property type="term" value="F:aminocarboxymuconate-semialdehyde decarboxylase activity"/>
    <property type="evidence" value="ECO:0007669"/>
    <property type="project" value="UniProtKB-UniRule"/>
</dbReference>
<evidence type="ECO:0000256" key="2">
    <source>
        <dbReference type="ARBA" id="ARBA00005871"/>
    </source>
</evidence>
<dbReference type="GO" id="GO:1904985">
    <property type="term" value="P:negative regulation of quinolinate biosynthetic process"/>
    <property type="evidence" value="ECO:0007669"/>
    <property type="project" value="UniProtKB-UniRule"/>
</dbReference>
<dbReference type="InterPro" id="IPR032465">
    <property type="entry name" value="ACMSD"/>
</dbReference>
<protein>
    <recommendedName>
        <fullName evidence="5 11">2-amino-3-carboxymuconate-6-semialdehyde decarboxylase</fullName>
        <ecNumber evidence="4 11">4.1.1.45</ecNumber>
    </recommendedName>
    <alternativeName>
        <fullName evidence="10 11">Picolinate carboxylase</fullName>
    </alternativeName>
</protein>
<dbReference type="InterPro" id="IPR032466">
    <property type="entry name" value="Metal_Hydrolase"/>
</dbReference>
<accession>A0A914V2J4</accession>
<organism evidence="13 14">
    <name type="scientific">Plectus sambesii</name>
    <dbReference type="NCBI Taxonomy" id="2011161"/>
    <lineage>
        <taxon>Eukaryota</taxon>
        <taxon>Metazoa</taxon>
        <taxon>Ecdysozoa</taxon>
        <taxon>Nematoda</taxon>
        <taxon>Chromadorea</taxon>
        <taxon>Plectida</taxon>
        <taxon>Plectina</taxon>
        <taxon>Plectoidea</taxon>
        <taxon>Plectidae</taxon>
        <taxon>Plectus</taxon>
    </lineage>
</organism>
<dbReference type="GO" id="GO:0046872">
    <property type="term" value="F:metal ion binding"/>
    <property type="evidence" value="ECO:0007669"/>
    <property type="project" value="UniProtKB-KW"/>
</dbReference>
<dbReference type="WBParaSite" id="PSAMB.scaffold14719size1801.g36201.t1">
    <property type="protein sequence ID" value="PSAMB.scaffold14719size1801.g36201.t1"/>
    <property type="gene ID" value="PSAMB.scaffold14719size1801.g36201"/>
</dbReference>